<dbReference type="CDD" id="cd08267">
    <property type="entry name" value="MDR1"/>
    <property type="match status" value="1"/>
</dbReference>
<name>A0A8J3RU58_9ACTN</name>
<evidence type="ECO:0000259" key="1">
    <source>
        <dbReference type="SMART" id="SM00829"/>
    </source>
</evidence>
<dbReference type="Pfam" id="PF13602">
    <property type="entry name" value="ADH_zinc_N_2"/>
    <property type="match status" value="1"/>
</dbReference>
<dbReference type="Proteomes" id="UP000616724">
    <property type="component" value="Unassembled WGS sequence"/>
</dbReference>
<accession>A0A8J3RU58</accession>
<comment type="caution">
    <text evidence="2">The sequence shown here is derived from an EMBL/GenBank/DDBJ whole genome shotgun (WGS) entry which is preliminary data.</text>
</comment>
<dbReference type="InterPro" id="IPR011032">
    <property type="entry name" value="GroES-like_sf"/>
</dbReference>
<feature type="domain" description="Enoyl reductase (ER)" evidence="1">
    <location>
        <begin position="10"/>
        <end position="320"/>
    </location>
</feature>
<dbReference type="RefSeq" id="WP_203894357.1">
    <property type="nucleotide sequence ID" value="NZ_BOOH01000052.1"/>
</dbReference>
<dbReference type="Gene3D" id="3.90.180.10">
    <property type="entry name" value="Medium-chain alcohol dehydrogenases, catalytic domain"/>
    <property type="match status" value="1"/>
</dbReference>
<evidence type="ECO:0000313" key="3">
    <source>
        <dbReference type="Proteomes" id="UP000616724"/>
    </source>
</evidence>
<dbReference type="InterPro" id="IPR036291">
    <property type="entry name" value="NAD(P)-bd_dom_sf"/>
</dbReference>
<dbReference type="PANTHER" id="PTHR11695:SF648">
    <property type="entry name" value="ZINC-BINDING OXIDOREDUCTASE"/>
    <property type="match status" value="1"/>
</dbReference>
<dbReference type="GO" id="GO:0008270">
    <property type="term" value="F:zinc ion binding"/>
    <property type="evidence" value="ECO:0007669"/>
    <property type="project" value="InterPro"/>
</dbReference>
<dbReference type="Gene3D" id="3.40.50.720">
    <property type="entry name" value="NAD(P)-binding Rossmann-like Domain"/>
    <property type="match status" value="1"/>
</dbReference>
<gene>
    <name evidence="2" type="ORF">Plo01_63460</name>
</gene>
<evidence type="ECO:0000313" key="2">
    <source>
        <dbReference type="EMBL" id="GIH79917.1"/>
    </source>
</evidence>
<dbReference type="SUPFAM" id="SSF50129">
    <property type="entry name" value="GroES-like"/>
    <property type="match status" value="1"/>
</dbReference>
<organism evidence="2 3">
    <name type="scientific">Planobispora longispora</name>
    <dbReference type="NCBI Taxonomy" id="28887"/>
    <lineage>
        <taxon>Bacteria</taxon>
        <taxon>Bacillati</taxon>
        <taxon>Actinomycetota</taxon>
        <taxon>Actinomycetes</taxon>
        <taxon>Streptosporangiales</taxon>
        <taxon>Streptosporangiaceae</taxon>
        <taxon>Planobispora</taxon>
    </lineage>
</organism>
<dbReference type="InterPro" id="IPR050700">
    <property type="entry name" value="YIM1/Zinc_Alcohol_DH_Fams"/>
</dbReference>
<dbReference type="InterPro" id="IPR002364">
    <property type="entry name" value="Quin_OxRdtase/zeta-crystal_CS"/>
</dbReference>
<dbReference type="InterPro" id="IPR020843">
    <property type="entry name" value="ER"/>
</dbReference>
<dbReference type="EMBL" id="BOOH01000052">
    <property type="protein sequence ID" value="GIH79917.1"/>
    <property type="molecule type" value="Genomic_DNA"/>
</dbReference>
<sequence>MKAILQEKYGSAEVLRLGELDKPVPGDDEVLVRVHAASVTHGDLVTMTGLPYLGRLAFGLRGPRRKVPGRDVAGEVEAVGGNVTRFRPGDEVYAEVAAGGFAEYVCVAEELLCPKPANLTFAQAAAVPWAAKTALQGLRDRGGIRRGQKVLINGASGGVGTFAVQIAKSFGAEVTGVCSTRNVELVRSIGADHVVDYTREDFTRGDRRYDLIFDLAGSRSLAECRRVLTPRGTLVLSSSKGGRWFGPMGRLTGALALAPFVRQNLRGNVARQNRKNLLDLKEMVESGKITPAIDRTYPLSEVPEAMRYFSEEHARAKVVITV</sequence>
<proteinExistence type="predicted"/>
<dbReference type="SMART" id="SM00829">
    <property type="entry name" value="PKS_ER"/>
    <property type="match status" value="1"/>
</dbReference>
<dbReference type="Pfam" id="PF08240">
    <property type="entry name" value="ADH_N"/>
    <property type="match status" value="1"/>
</dbReference>
<dbReference type="PROSITE" id="PS01162">
    <property type="entry name" value="QOR_ZETA_CRYSTAL"/>
    <property type="match status" value="1"/>
</dbReference>
<reference evidence="2 3" key="1">
    <citation type="submission" date="2021-01" db="EMBL/GenBank/DDBJ databases">
        <title>Whole genome shotgun sequence of Planobispora longispora NBRC 13918.</title>
        <authorList>
            <person name="Komaki H."/>
            <person name="Tamura T."/>
        </authorList>
    </citation>
    <scope>NUCLEOTIDE SEQUENCE [LARGE SCALE GENOMIC DNA]</scope>
    <source>
        <strain evidence="2 3">NBRC 13918</strain>
    </source>
</reference>
<keyword evidence="3" id="KW-1185">Reference proteome</keyword>
<dbReference type="InterPro" id="IPR013154">
    <property type="entry name" value="ADH-like_N"/>
</dbReference>
<dbReference type="SUPFAM" id="SSF51735">
    <property type="entry name" value="NAD(P)-binding Rossmann-fold domains"/>
    <property type="match status" value="1"/>
</dbReference>
<protein>
    <submittedName>
        <fullName evidence="2">NADPH:quinone reductase</fullName>
    </submittedName>
</protein>
<dbReference type="PANTHER" id="PTHR11695">
    <property type="entry name" value="ALCOHOL DEHYDROGENASE RELATED"/>
    <property type="match status" value="1"/>
</dbReference>
<dbReference type="GO" id="GO:0016491">
    <property type="term" value="F:oxidoreductase activity"/>
    <property type="evidence" value="ECO:0007669"/>
    <property type="project" value="InterPro"/>
</dbReference>
<dbReference type="AlphaFoldDB" id="A0A8J3RU58"/>